<feature type="transmembrane region" description="Helical" evidence="7">
    <location>
        <begin position="99"/>
        <end position="121"/>
    </location>
</feature>
<keyword evidence="2 7" id="KW-0813">Transport</keyword>
<evidence type="ECO:0000313" key="9">
    <source>
        <dbReference type="EMBL" id="SMO82787.1"/>
    </source>
</evidence>
<comment type="subunit">
    <text evidence="7">The complex comprises the extracytoplasmic solute receptor protein and the two transmembrane proteins.</text>
</comment>
<name>A0A521EFT0_9RHOB</name>
<dbReference type="Proteomes" id="UP000319555">
    <property type="component" value="Unassembled WGS sequence"/>
</dbReference>
<feature type="transmembrane region" description="Helical" evidence="7">
    <location>
        <begin position="30"/>
        <end position="51"/>
    </location>
</feature>
<comment type="function">
    <text evidence="7">Part of the tripartite ATP-independent periplasmic (TRAP) transport system.</text>
</comment>
<feature type="transmembrane region" description="Helical" evidence="7">
    <location>
        <begin position="141"/>
        <end position="161"/>
    </location>
</feature>
<accession>A0A521EFT0</accession>
<organism evidence="9 10">
    <name type="scientific">Ruegeria faecimaris</name>
    <dbReference type="NCBI Taxonomy" id="686389"/>
    <lineage>
        <taxon>Bacteria</taxon>
        <taxon>Pseudomonadati</taxon>
        <taxon>Pseudomonadota</taxon>
        <taxon>Alphaproteobacteria</taxon>
        <taxon>Rhodobacterales</taxon>
        <taxon>Roseobacteraceae</taxon>
        <taxon>Ruegeria</taxon>
    </lineage>
</organism>
<reference evidence="9 10" key="1">
    <citation type="submission" date="2017-05" db="EMBL/GenBank/DDBJ databases">
        <authorList>
            <person name="Varghese N."/>
            <person name="Submissions S."/>
        </authorList>
    </citation>
    <scope>NUCLEOTIDE SEQUENCE [LARGE SCALE GENOMIC DNA]</scope>
    <source>
        <strain evidence="9 10">DSM 28009</strain>
    </source>
</reference>
<keyword evidence="7" id="KW-0997">Cell inner membrane</keyword>
<evidence type="ECO:0000256" key="1">
    <source>
        <dbReference type="ARBA" id="ARBA00004651"/>
    </source>
</evidence>
<keyword evidence="4 7" id="KW-0812">Transmembrane</keyword>
<dbReference type="GO" id="GO:0022857">
    <property type="term" value="F:transmembrane transporter activity"/>
    <property type="evidence" value="ECO:0007669"/>
    <property type="project" value="UniProtKB-UniRule"/>
</dbReference>
<comment type="caution">
    <text evidence="7">Lacks conserved residue(s) required for the propagation of feature annotation.</text>
</comment>
<keyword evidence="10" id="KW-1185">Reference proteome</keyword>
<dbReference type="AlphaFoldDB" id="A0A521EFT0"/>
<dbReference type="InterPro" id="IPR055348">
    <property type="entry name" value="DctQ"/>
</dbReference>
<comment type="subcellular location">
    <subcellularLocation>
        <location evidence="7">Cell inner membrane</location>
        <topology evidence="7">Multi-pass membrane protein</topology>
    </subcellularLocation>
    <subcellularLocation>
        <location evidence="1">Cell membrane</location>
        <topology evidence="1">Multi-pass membrane protein</topology>
    </subcellularLocation>
</comment>
<protein>
    <recommendedName>
        <fullName evidence="7">TRAP transporter small permease protein</fullName>
    </recommendedName>
</protein>
<dbReference type="Pfam" id="PF04290">
    <property type="entry name" value="DctQ"/>
    <property type="match status" value="1"/>
</dbReference>
<evidence type="ECO:0000256" key="6">
    <source>
        <dbReference type="ARBA" id="ARBA00023136"/>
    </source>
</evidence>
<evidence type="ECO:0000256" key="2">
    <source>
        <dbReference type="ARBA" id="ARBA00022448"/>
    </source>
</evidence>
<dbReference type="RefSeq" id="WP_142638744.1">
    <property type="nucleotide sequence ID" value="NZ_FXTE01000011.1"/>
</dbReference>
<dbReference type="EMBL" id="FXTE01000011">
    <property type="protein sequence ID" value="SMO82787.1"/>
    <property type="molecule type" value="Genomic_DNA"/>
</dbReference>
<keyword evidence="3" id="KW-1003">Cell membrane</keyword>
<comment type="similarity">
    <text evidence="7">Belongs to the TRAP transporter small permease family.</text>
</comment>
<proteinExistence type="inferred from homology"/>
<evidence type="ECO:0000256" key="3">
    <source>
        <dbReference type="ARBA" id="ARBA00022475"/>
    </source>
</evidence>
<dbReference type="OrthoDB" id="6104548at2"/>
<feature type="transmembrane region" description="Helical" evidence="7">
    <location>
        <begin position="57"/>
        <end position="78"/>
    </location>
</feature>
<gene>
    <name evidence="9" type="ORF">SAMN06265380_11125</name>
</gene>
<evidence type="ECO:0000256" key="5">
    <source>
        <dbReference type="ARBA" id="ARBA00022989"/>
    </source>
</evidence>
<evidence type="ECO:0000259" key="8">
    <source>
        <dbReference type="Pfam" id="PF04290"/>
    </source>
</evidence>
<feature type="transmembrane region" description="Helical" evidence="7">
    <location>
        <begin position="6"/>
        <end position="23"/>
    </location>
</feature>
<keyword evidence="6 7" id="KW-0472">Membrane</keyword>
<evidence type="ECO:0000256" key="7">
    <source>
        <dbReference type="RuleBase" id="RU369079"/>
    </source>
</evidence>
<feature type="domain" description="Tripartite ATP-independent periplasmic transporters DctQ component" evidence="8">
    <location>
        <begin position="41"/>
        <end position="169"/>
    </location>
</feature>
<keyword evidence="5 7" id="KW-1133">Transmembrane helix</keyword>
<evidence type="ECO:0000313" key="10">
    <source>
        <dbReference type="Proteomes" id="UP000319555"/>
    </source>
</evidence>
<sequence>MSKKPSGILGVVLNAIDLFDSVLTAIAKPVVFVLGMVIAVAFAGGVFFRSIVGTPVFGLEEIILLSVMWFYLIGAGLASSERSHLSADFIPLIFTNKKIVQAIALFATTISLVLSVFILLWSLDLFSWGVAKGQATSVFRVPWYISQFSLVVGSILFIVYLTRDFLHDLLVLIYGEEDDAQDADSSQSSQHCL</sequence>
<evidence type="ECO:0000256" key="4">
    <source>
        <dbReference type="ARBA" id="ARBA00022692"/>
    </source>
</evidence>
<dbReference type="GO" id="GO:0005886">
    <property type="term" value="C:plasma membrane"/>
    <property type="evidence" value="ECO:0007669"/>
    <property type="project" value="UniProtKB-SubCell"/>
</dbReference>